<dbReference type="SUPFAM" id="SSF50156">
    <property type="entry name" value="PDZ domain-like"/>
    <property type="match status" value="1"/>
</dbReference>
<dbReference type="PANTHER" id="PTHR43343">
    <property type="entry name" value="PEPTIDASE S12"/>
    <property type="match status" value="1"/>
</dbReference>
<accession>A0A1G6KG13</accession>
<dbReference type="Pfam" id="PF13180">
    <property type="entry name" value="PDZ_2"/>
    <property type="match status" value="1"/>
</dbReference>
<dbReference type="PROSITE" id="PS50106">
    <property type="entry name" value="PDZ"/>
    <property type="match status" value="1"/>
</dbReference>
<proteinExistence type="predicted"/>
<evidence type="ECO:0000256" key="3">
    <source>
        <dbReference type="SAM" id="MobiDB-lite"/>
    </source>
</evidence>
<dbReference type="GO" id="GO:0006508">
    <property type="term" value="P:proteolysis"/>
    <property type="evidence" value="ECO:0007669"/>
    <property type="project" value="UniProtKB-KW"/>
</dbReference>
<evidence type="ECO:0000256" key="4">
    <source>
        <dbReference type="SAM" id="SignalP"/>
    </source>
</evidence>
<evidence type="ECO:0000313" key="6">
    <source>
        <dbReference type="EMBL" id="SDC29256.1"/>
    </source>
</evidence>
<dbReference type="Gene3D" id="2.30.42.10">
    <property type="match status" value="1"/>
</dbReference>
<dbReference type="InterPro" id="IPR036034">
    <property type="entry name" value="PDZ_sf"/>
</dbReference>
<keyword evidence="4" id="KW-0732">Signal</keyword>
<evidence type="ECO:0000313" key="7">
    <source>
        <dbReference type="Proteomes" id="UP000198943"/>
    </source>
</evidence>
<keyword evidence="7" id="KW-1185">Reference proteome</keyword>
<dbReference type="PANTHER" id="PTHR43343:SF3">
    <property type="entry name" value="PROTEASE DO-LIKE 8, CHLOROPLASTIC"/>
    <property type="match status" value="1"/>
</dbReference>
<feature type="chain" id="PRO_5039309387" evidence="4">
    <location>
        <begin position="26"/>
        <end position="381"/>
    </location>
</feature>
<keyword evidence="1 6" id="KW-0645">Protease</keyword>
<dbReference type="InterPro" id="IPR051201">
    <property type="entry name" value="Chloro_Bact_Ser_Proteases"/>
</dbReference>
<dbReference type="GO" id="GO:0004252">
    <property type="term" value="F:serine-type endopeptidase activity"/>
    <property type="evidence" value="ECO:0007669"/>
    <property type="project" value="InterPro"/>
</dbReference>
<organism evidence="6 7">
    <name type="scientific">Succiniclasticum ruminis</name>
    <dbReference type="NCBI Taxonomy" id="40841"/>
    <lineage>
        <taxon>Bacteria</taxon>
        <taxon>Bacillati</taxon>
        <taxon>Bacillota</taxon>
        <taxon>Negativicutes</taxon>
        <taxon>Acidaminococcales</taxon>
        <taxon>Acidaminococcaceae</taxon>
        <taxon>Succiniclasticum</taxon>
    </lineage>
</organism>
<feature type="domain" description="PDZ" evidence="5">
    <location>
        <begin position="288"/>
        <end position="366"/>
    </location>
</feature>
<evidence type="ECO:0000259" key="5">
    <source>
        <dbReference type="PROSITE" id="PS50106"/>
    </source>
</evidence>
<name>A0A1G6KG13_9FIRM</name>
<dbReference type="EMBL" id="FMYW01000004">
    <property type="protein sequence ID" value="SDC29256.1"/>
    <property type="molecule type" value="Genomic_DNA"/>
</dbReference>
<dbReference type="PROSITE" id="PS51257">
    <property type="entry name" value="PROKAR_LIPOPROTEIN"/>
    <property type="match status" value="1"/>
</dbReference>
<protein>
    <submittedName>
        <fullName evidence="6">Serine protease Do</fullName>
    </submittedName>
</protein>
<dbReference type="Proteomes" id="UP000198943">
    <property type="component" value="Unassembled WGS sequence"/>
</dbReference>
<evidence type="ECO:0000256" key="2">
    <source>
        <dbReference type="ARBA" id="ARBA00022801"/>
    </source>
</evidence>
<dbReference type="OrthoDB" id="9758917at2"/>
<sequence length="381" mass="39985">MSKTFLNKAGKLTFSLLLAMSMLFSGCGGDSGKAAAPDANKKPAAPATEQAAQKNAEKKAEEIDKKMSGARNTPIVQAAKKVGPTVVGITNKAYVRDFFNRVQLAERGYGSGVIYDKSGLIVTNNHVVDGASEIIVSLADGRSAQGKVLGTDAATDLAVVKIDLDNLPVAEFGDSSTVQVGEPAIAIGNPLGMEFRGSVTVGIISALNRSVEIGEKKFTLFQTDAAINPGNSGGALVNADGEIIGINSAKIGVSNVEGMGFAIPINNVKPIIKELAAKGRVAHPYVGASLIDKDIAKHYGFDMDLHEGLFIMKLSKGGPLARSGARTGDIITEFNGVKVHTVAALRDEIAKHQVGDQVNITILRNETQMTLAVTLQEYPRS</sequence>
<dbReference type="Pfam" id="PF13365">
    <property type="entry name" value="Trypsin_2"/>
    <property type="match status" value="1"/>
</dbReference>
<dbReference type="Gene3D" id="2.40.10.120">
    <property type="match status" value="1"/>
</dbReference>
<feature type="compositionally biased region" description="Low complexity" evidence="3">
    <location>
        <begin position="34"/>
        <end position="54"/>
    </location>
</feature>
<dbReference type="AlphaFoldDB" id="A0A1G6KG13"/>
<dbReference type="InterPro" id="IPR001478">
    <property type="entry name" value="PDZ"/>
</dbReference>
<gene>
    <name evidence="6" type="ORF">SAMN04487864_104215</name>
</gene>
<dbReference type="SMART" id="SM00228">
    <property type="entry name" value="PDZ"/>
    <property type="match status" value="1"/>
</dbReference>
<dbReference type="InterPro" id="IPR001940">
    <property type="entry name" value="Peptidase_S1C"/>
</dbReference>
<dbReference type="SUPFAM" id="SSF50494">
    <property type="entry name" value="Trypsin-like serine proteases"/>
    <property type="match status" value="1"/>
</dbReference>
<keyword evidence="2" id="KW-0378">Hydrolase</keyword>
<reference evidence="7" key="1">
    <citation type="submission" date="2016-10" db="EMBL/GenBank/DDBJ databases">
        <authorList>
            <person name="Varghese N."/>
            <person name="Submissions S."/>
        </authorList>
    </citation>
    <scope>NUCLEOTIDE SEQUENCE [LARGE SCALE GENOMIC DNA]</scope>
    <source>
        <strain evidence="7">DSM 11005</strain>
    </source>
</reference>
<feature type="region of interest" description="Disordered" evidence="3">
    <location>
        <begin position="34"/>
        <end position="61"/>
    </location>
</feature>
<feature type="signal peptide" evidence="4">
    <location>
        <begin position="1"/>
        <end position="25"/>
    </location>
</feature>
<evidence type="ECO:0000256" key="1">
    <source>
        <dbReference type="ARBA" id="ARBA00022670"/>
    </source>
</evidence>
<dbReference type="PRINTS" id="PR00834">
    <property type="entry name" value="PROTEASES2C"/>
</dbReference>
<dbReference type="InterPro" id="IPR009003">
    <property type="entry name" value="Peptidase_S1_PA"/>
</dbReference>
<dbReference type="RefSeq" id="WP_093729892.1">
    <property type="nucleotide sequence ID" value="NZ_FMYW01000004.1"/>
</dbReference>